<dbReference type="PANTHER" id="PTHR33116">
    <property type="entry name" value="REVERSE TRANSCRIPTASE ZINC-BINDING DOMAIN-CONTAINING PROTEIN-RELATED-RELATED"/>
    <property type="match status" value="1"/>
</dbReference>
<name>A0AAV6XPX2_9LAMI</name>
<feature type="domain" description="Reverse transcriptase" evidence="1">
    <location>
        <begin position="1"/>
        <end position="183"/>
    </location>
</feature>
<dbReference type="Proteomes" id="UP000826271">
    <property type="component" value="Unassembled WGS sequence"/>
</dbReference>
<dbReference type="PANTHER" id="PTHR33116:SF78">
    <property type="entry name" value="OS12G0587133 PROTEIN"/>
    <property type="match status" value="1"/>
</dbReference>
<dbReference type="EMBL" id="WHWC01000006">
    <property type="protein sequence ID" value="KAG8381105.1"/>
    <property type="molecule type" value="Genomic_DNA"/>
</dbReference>
<gene>
    <name evidence="2" type="ORF">BUALT_Bualt06G0087600</name>
</gene>
<reference evidence="2" key="1">
    <citation type="submission" date="2019-10" db="EMBL/GenBank/DDBJ databases">
        <authorList>
            <person name="Zhang R."/>
            <person name="Pan Y."/>
            <person name="Wang J."/>
            <person name="Ma R."/>
            <person name="Yu S."/>
        </authorList>
    </citation>
    <scope>NUCLEOTIDE SEQUENCE</scope>
    <source>
        <strain evidence="2">LA-IB0</strain>
        <tissue evidence="2">Leaf</tissue>
    </source>
</reference>
<evidence type="ECO:0000313" key="3">
    <source>
        <dbReference type="Proteomes" id="UP000826271"/>
    </source>
</evidence>
<keyword evidence="3" id="KW-1185">Reference proteome</keyword>
<dbReference type="InterPro" id="IPR000477">
    <property type="entry name" value="RT_dom"/>
</dbReference>
<evidence type="ECO:0000313" key="2">
    <source>
        <dbReference type="EMBL" id="KAG8381105.1"/>
    </source>
</evidence>
<evidence type="ECO:0000259" key="1">
    <source>
        <dbReference type="PROSITE" id="PS50878"/>
    </source>
</evidence>
<comment type="caution">
    <text evidence="2">The sequence shown here is derived from an EMBL/GenBank/DDBJ whole genome shotgun (WGS) entry which is preliminary data.</text>
</comment>
<dbReference type="PROSITE" id="PS50878">
    <property type="entry name" value="RT_POL"/>
    <property type="match status" value="1"/>
</dbReference>
<dbReference type="InterPro" id="IPR043502">
    <property type="entry name" value="DNA/RNA_pol_sf"/>
</dbReference>
<dbReference type="SUPFAM" id="SSF56672">
    <property type="entry name" value="DNA/RNA polymerases"/>
    <property type="match status" value="1"/>
</dbReference>
<dbReference type="AlphaFoldDB" id="A0AAV6XPX2"/>
<organism evidence="2 3">
    <name type="scientific">Buddleja alternifolia</name>
    <dbReference type="NCBI Taxonomy" id="168488"/>
    <lineage>
        <taxon>Eukaryota</taxon>
        <taxon>Viridiplantae</taxon>
        <taxon>Streptophyta</taxon>
        <taxon>Embryophyta</taxon>
        <taxon>Tracheophyta</taxon>
        <taxon>Spermatophyta</taxon>
        <taxon>Magnoliopsida</taxon>
        <taxon>eudicotyledons</taxon>
        <taxon>Gunneridae</taxon>
        <taxon>Pentapetalae</taxon>
        <taxon>asterids</taxon>
        <taxon>lamiids</taxon>
        <taxon>Lamiales</taxon>
        <taxon>Scrophulariaceae</taxon>
        <taxon>Buddlejeae</taxon>
        <taxon>Buddleja</taxon>
    </lineage>
</organism>
<dbReference type="Pfam" id="PF00078">
    <property type="entry name" value="RVT_1"/>
    <property type="match status" value="1"/>
</dbReference>
<protein>
    <recommendedName>
        <fullName evidence="1">Reverse transcriptase domain-containing protein</fullName>
    </recommendedName>
</protein>
<sequence>MSASQSRQGCMIIKLDLEKAYDKILWNFLENILRPFHFPDSLVRLIKSYVMSAHLQILWNGEPLEAIVPICGLRQEDPLSQYLFLLCMERLSYLIEEEVRRKSWDPVSFSRNGPSLYDLFFVDDIILTAKANDKIAISIKQTLDSFCLASGLKVNLARNSCANYRELVEKVQKNLLGWKAKNLNLATRTTLIQSVTSALPTYTMHSNWIPTKVCDQLNKLNRALL</sequence>
<proteinExistence type="predicted"/>
<accession>A0AAV6XPX2</accession>